<gene>
    <name evidence="4" type="ORF">CGS58_00275</name>
</gene>
<protein>
    <submittedName>
        <fullName evidence="4">NADPH-dependent FMN reductase</fullName>
    </submittedName>
</protein>
<dbReference type="EMBL" id="NMTY01000003">
    <property type="protein sequence ID" value="PDX82644.1"/>
    <property type="molecule type" value="Genomic_DNA"/>
</dbReference>
<comment type="caution">
    <text evidence="4">The sequence shown here is derived from an EMBL/GenBank/DDBJ whole genome shotgun (WGS) entry which is preliminary data.</text>
</comment>
<accession>A0A2A7AU11</accession>
<keyword evidence="2" id="KW-0288">FMN</keyword>
<evidence type="ECO:0000313" key="4">
    <source>
        <dbReference type="EMBL" id="PDX82644.1"/>
    </source>
</evidence>
<dbReference type="InterPro" id="IPR029039">
    <property type="entry name" value="Flavoprotein-like_sf"/>
</dbReference>
<dbReference type="InterPro" id="IPR051796">
    <property type="entry name" value="ISF_SsuE-like"/>
</dbReference>
<dbReference type="PANTHER" id="PTHR43278:SF2">
    <property type="entry name" value="IRON-SULFUR FLAVOPROTEIN"/>
    <property type="match status" value="1"/>
</dbReference>
<dbReference type="GO" id="GO:0016491">
    <property type="term" value="F:oxidoreductase activity"/>
    <property type="evidence" value="ECO:0007669"/>
    <property type="project" value="InterPro"/>
</dbReference>
<dbReference type="Gene3D" id="3.40.50.360">
    <property type="match status" value="1"/>
</dbReference>
<dbReference type="SUPFAM" id="SSF52218">
    <property type="entry name" value="Flavoproteins"/>
    <property type="match status" value="1"/>
</dbReference>
<evidence type="ECO:0000313" key="5">
    <source>
        <dbReference type="Proteomes" id="UP000220005"/>
    </source>
</evidence>
<reference evidence="4 5" key="1">
    <citation type="journal article" date="2017" name="Front. Microbiol.">
        <title>New Insights into the Diversity of the Genus Faecalibacterium.</title>
        <authorList>
            <person name="Benevides L."/>
            <person name="Burman S."/>
            <person name="Martin R."/>
            <person name="Robert V."/>
            <person name="Thomas M."/>
            <person name="Miquel S."/>
            <person name="Chain F."/>
            <person name="Sokol H."/>
            <person name="Bermudez-Humaran L.G."/>
            <person name="Morrison M."/>
            <person name="Langella P."/>
            <person name="Azevedo V.A."/>
            <person name="Chatel J.M."/>
            <person name="Soares S."/>
        </authorList>
    </citation>
    <scope>NUCLEOTIDE SEQUENCE [LARGE SCALE GENOMIC DNA]</scope>
    <source>
        <strain evidence="4 5">CNCM I 4575</strain>
    </source>
</reference>
<name>A0A2A7AU11_9FIRM</name>
<evidence type="ECO:0000256" key="1">
    <source>
        <dbReference type="ARBA" id="ARBA00022630"/>
    </source>
</evidence>
<evidence type="ECO:0000256" key="2">
    <source>
        <dbReference type="ARBA" id="ARBA00022643"/>
    </source>
</evidence>
<dbReference type="Proteomes" id="UP000220005">
    <property type="component" value="Unassembled WGS sequence"/>
</dbReference>
<dbReference type="AlphaFoldDB" id="A0A2A7AU11"/>
<feature type="domain" description="NADPH-dependent FMN reductase-like" evidence="3">
    <location>
        <begin position="25"/>
        <end position="91"/>
    </location>
</feature>
<organism evidence="4 5">
    <name type="scientific">Faecalibacterium prausnitzii</name>
    <dbReference type="NCBI Taxonomy" id="853"/>
    <lineage>
        <taxon>Bacteria</taxon>
        <taxon>Bacillati</taxon>
        <taxon>Bacillota</taxon>
        <taxon>Clostridia</taxon>
        <taxon>Eubacteriales</taxon>
        <taxon>Oscillospiraceae</taxon>
        <taxon>Faecalibacterium</taxon>
    </lineage>
</organism>
<dbReference type="PANTHER" id="PTHR43278">
    <property type="entry name" value="NAD(P)H-DEPENDENT FMN-CONTAINING OXIDOREDUCTASE YWQN-RELATED"/>
    <property type="match status" value="1"/>
</dbReference>
<dbReference type="Pfam" id="PF03358">
    <property type="entry name" value="FMN_red"/>
    <property type="match status" value="1"/>
</dbReference>
<proteinExistence type="predicted"/>
<sequence length="147" mass="15752">MIKSNFINIIMRMHSAVKEVPMSKKVLILSGSPRKGGNSDILCDEFLRGAQDAGHKAEKIRVAEKKVAPCSGCYYCSTHGGACVHKDDMADEEKASADTTLTCFRGYADCVEGAVEKGVLVAGGVYEPGAVRNTSAMTQAYKMGRNV</sequence>
<evidence type="ECO:0000259" key="3">
    <source>
        <dbReference type="Pfam" id="PF03358"/>
    </source>
</evidence>
<dbReference type="InterPro" id="IPR005025">
    <property type="entry name" value="FMN_Rdtase-like_dom"/>
</dbReference>
<keyword evidence="1" id="KW-0285">Flavoprotein</keyword>